<evidence type="ECO:0000313" key="2">
    <source>
        <dbReference type="Proteomes" id="UP000554144"/>
    </source>
</evidence>
<dbReference type="EMBL" id="JACCEV010000001">
    <property type="protein sequence ID" value="NYT84490.1"/>
    <property type="molecule type" value="Genomic_DNA"/>
</dbReference>
<comment type="caution">
    <text evidence="1">The sequence shown here is derived from an EMBL/GenBank/DDBJ whole genome shotgun (WGS) entry which is preliminary data.</text>
</comment>
<dbReference type="RefSeq" id="WP_130038346.1">
    <property type="nucleotide sequence ID" value="NZ_JACCEV010000001.1"/>
</dbReference>
<sequence length="126" mass="14215">MTVAPTASGMQLAQRFAQRAQGYVRRRPFNATVLVQFGEHERLLRIQNGQVLDVQEVIAPLTSWDFAIRASADAWSRFWQPVPQPDSHDIFALAKQGELRIEGNLQPLMANLQYIKDVLALGRETA</sequence>
<gene>
    <name evidence="1" type="ORF">H0A62_02635</name>
</gene>
<dbReference type="AlphaFoldDB" id="A0A853GXI1"/>
<dbReference type="Proteomes" id="UP000554144">
    <property type="component" value="Unassembled WGS sequence"/>
</dbReference>
<organism evidence="1 2">
    <name type="scientific">Pollutimonas harenae</name>
    <dbReference type="NCBI Taxonomy" id="657015"/>
    <lineage>
        <taxon>Bacteria</taxon>
        <taxon>Pseudomonadati</taxon>
        <taxon>Pseudomonadota</taxon>
        <taxon>Betaproteobacteria</taxon>
        <taxon>Burkholderiales</taxon>
        <taxon>Alcaligenaceae</taxon>
        <taxon>Pollutimonas</taxon>
    </lineage>
</organism>
<dbReference type="OrthoDB" id="8656051at2"/>
<keyword evidence="2" id="KW-1185">Reference proteome</keyword>
<accession>A0A853GXI1</accession>
<proteinExistence type="predicted"/>
<reference evidence="1 2" key="1">
    <citation type="submission" date="2020-07" db="EMBL/GenBank/DDBJ databases">
        <title>Taxonomic revisions and descriptions of new bacterial species based on genomic comparisons in the high-G+C-content subgroup of the family Alcaligenaceae.</title>
        <authorList>
            <person name="Szabo A."/>
            <person name="Felfoldi T."/>
        </authorList>
    </citation>
    <scope>NUCLEOTIDE SEQUENCE [LARGE SCALE GENOMIC DNA]</scope>
    <source>
        <strain evidence="1 2">DSM 25667</strain>
    </source>
</reference>
<protein>
    <recommendedName>
        <fullName evidence="3">SCP2 domain-containing protein</fullName>
    </recommendedName>
</protein>
<evidence type="ECO:0000313" key="1">
    <source>
        <dbReference type="EMBL" id="NYT84490.1"/>
    </source>
</evidence>
<name>A0A853GXI1_9BURK</name>
<evidence type="ECO:0008006" key="3">
    <source>
        <dbReference type="Google" id="ProtNLM"/>
    </source>
</evidence>